<comment type="caution">
    <text evidence="1">The sequence shown here is derived from an EMBL/GenBank/DDBJ whole genome shotgun (WGS) entry which is preliminary data.</text>
</comment>
<proteinExistence type="predicted"/>
<sequence>MSAVDDLLKLFRRHPQGIGDLTHYGLERAIIEQLKSIGFFDSMTIYIDIFLDGIPIFKSRNLNLVALLGKIVHPLLKQPFFISGYYGKEKAPNINFMAPFETEYTELEFNGFTLEGRQYIVEVRLVTTDTVARNWVLEHPTHLANQGCEKCIKYGFKVGGDMTFLDLDALLKTDENFRESLPPPFNMKISPLERMRIGPVSRVPIEIMHQGHLGMMKRFLNIWLNMYGGGFARKPRGFDEIKYWKATEYRLFLLYLGVVAIRSLLGHDFIVHFNALNCAMRILSDPDLCISLNSEADNLLRYFVQNVEFLYGREHVVFCVRSAIHLAADVLNFGSVEEYSLYPYESFLGYLKSLIRSSSSPLSPVVKRLTEKNLLPQANEPQQCGAFLADEKSQNDQRKLLEGFQDAHGSINFPNFKMTDTYPNNFCYLVDETIVSIESICHQNGEPVIIAQSAILRQQNSHPNFTFVSPVTLQPTGAPSVLQRSGSAITSATGAQTCLSHQSSITSGALSFNQTRPIMPLTIRRPESTITSGVLAANQMPPIMPPLVRRPDDSAETSTTLHAKQTQPILLTSVSRGGSTSASRAPGPPVSACSLMQSGNTNSFSNGHGQSRGMMPISLEPNIELSDKQVAPQDSSVVSASPTATVISNSIGSDGNQNSMHPPMYEYELELTTEERTSGENIESLSQEQSNLNSDLSPTSNSEMTNNRDPLSQDHEDNHAIADTYMLDADPLVDINSNLTAVDVKDIKSDIVGIKNDLALLRVVVTNILAGVARIEELIRIHPCGQVGGAPAESCKPTVVNLLPHFPLVKKQNLREFSRQLEQNAEMLIQFVSNSSDFILSVGGEGGQRTITNTMSHFMTNKLGKRYNCTGVKGGKKFKDLIVAKVLTTIFVSGGIANQFDTEHAIGDWLRRSGSRKAMYPALENESDGESTNDEDDNPENPEENRRIIQEHQDKNGADAVDDTDEDE</sequence>
<name>A0ACC2P5M7_9HYME</name>
<dbReference type="Proteomes" id="UP001239111">
    <property type="component" value="Chromosome 2"/>
</dbReference>
<reference evidence="1" key="1">
    <citation type="submission" date="2023-04" db="EMBL/GenBank/DDBJ databases">
        <title>A chromosome-level genome assembly of the parasitoid wasp Eretmocerus hayati.</title>
        <authorList>
            <person name="Zhong Y."/>
            <person name="Liu S."/>
            <person name="Liu Y."/>
        </authorList>
    </citation>
    <scope>NUCLEOTIDE SEQUENCE</scope>
    <source>
        <strain evidence="1">ZJU_SS_LIU_2023</strain>
    </source>
</reference>
<evidence type="ECO:0000313" key="2">
    <source>
        <dbReference type="Proteomes" id="UP001239111"/>
    </source>
</evidence>
<organism evidence="1 2">
    <name type="scientific">Eretmocerus hayati</name>
    <dbReference type="NCBI Taxonomy" id="131215"/>
    <lineage>
        <taxon>Eukaryota</taxon>
        <taxon>Metazoa</taxon>
        <taxon>Ecdysozoa</taxon>
        <taxon>Arthropoda</taxon>
        <taxon>Hexapoda</taxon>
        <taxon>Insecta</taxon>
        <taxon>Pterygota</taxon>
        <taxon>Neoptera</taxon>
        <taxon>Endopterygota</taxon>
        <taxon>Hymenoptera</taxon>
        <taxon>Apocrita</taxon>
        <taxon>Proctotrupomorpha</taxon>
        <taxon>Chalcidoidea</taxon>
        <taxon>Aphelinidae</taxon>
        <taxon>Aphelininae</taxon>
        <taxon>Eretmocerus</taxon>
    </lineage>
</organism>
<protein>
    <submittedName>
        <fullName evidence="1">Uncharacterized protein</fullName>
    </submittedName>
</protein>
<dbReference type="EMBL" id="CM056742">
    <property type="protein sequence ID" value="KAJ8677070.1"/>
    <property type="molecule type" value="Genomic_DNA"/>
</dbReference>
<accession>A0ACC2P5M7</accession>
<gene>
    <name evidence="1" type="ORF">QAD02_012857</name>
</gene>
<evidence type="ECO:0000313" key="1">
    <source>
        <dbReference type="EMBL" id="KAJ8677070.1"/>
    </source>
</evidence>
<keyword evidence="2" id="KW-1185">Reference proteome</keyword>